<feature type="region of interest" description="Disordered" evidence="13">
    <location>
        <begin position="1"/>
        <end position="75"/>
    </location>
</feature>
<comment type="similarity">
    <text evidence="2">Belongs to the methyltransferase superfamily. HEN1 family.</text>
</comment>
<gene>
    <name evidence="14" type="ORF">BMF94_4760</name>
</gene>
<comment type="catalytic activity">
    <reaction evidence="12">
        <text>small RNA 3'-end nucleotide + S-adenosyl-L-methionine = small RNA 3'-end 2'-O-methylnucleotide + S-adenosyl-L-homocysteine + H(+)</text>
        <dbReference type="Rhea" id="RHEA:37887"/>
        <dbReference type="Rhea" id="RHEA-COMP:10415"/>
        <dbReference type="Rhea" id="RHEA-COMP:10416"/>
        <dbReference type="ChEBI" id="CHEBI:15378"/>
        <dbReference type="ChEBI" id="CHEBI:57856"/>
        <dbReference type="ChEBI" id="CHEBI:59789"/>
        <dbReference type="ChEBI" id="CHEBI:74896"/>
        <dbReference type="ChEBI" id="CHEBI:74898"/>
        <dbReference type="EC" id="2.1.1.386"/>
    </reaction>
</comment>
<evidence type="ECO:0000256" key="4">
    <source>
        <dbReference type="ARBA" id="ARBA00022603"/>
    </source>
</evidence>
<dbReference type="STRING" id="741276.A0A2S5B645"/>
<keyword evidence="5" id="KW-0808">Transferase</keyword>
<protein>
    <recommendedName>
        <fullName evidence="3">Small RNA 2'-O-methyltransferase</fullName>
        <ecNumber evidence="11">2.1.1.386</ecNumber>
    </recommendedName>
</protein>
<evidence type="ECO:0000256" key="9">
    <source>
        <dbReference type="ARBA" id="ARBA00022884"/>
    </source>
</evidence>
<dbReference type="GO" id="GO:0030422">
    <property type="term" value="P:siRNA processing"/>
    <property type="evidence" value="ECO:0007669"/>
    <property type="project" value="TreeGrafter"/>
</dbReference>
<evidence type="ECO:0000256" key="7">
    <source>
        <dbReference type="ARBA" id="ARBA00022723"/>
    </source>
</evidence>
<feature type="compositionally biased region" description="Polar residues" evidence="13">
    <location>
        <begin position="632"/>
        <end position="642"/>
    </location>
</feature>
<evidence type="ECO:0000256" key="1">
    <source>
        <dbReference type="ARBA" id="ARBA00001946"/>
    </source>
</evidence>
<feature type="region of interest" description="Disordered" evidence="13">
    <location>
        <begin position="589"/>
        <end position="703"/>
    </location>
</feature>
<evidence type="ECO:0000256" key="10">
    <source>
        <dbReference type="ARBA" id="ARBA00023158"/>
    </source>
</evidence>
<evidence type="ECO:0000256" key="6">
    <source>
        <dbReference type="ARBA" id="ARBA00022691"/>
    </source>
</evidence>
<dbReference type="InterPro" id="IPR026610">
    <property type="entry name" value="Hen1"/>
</dbReference>
<comment type="cofactor">
    <cofactor evidence="1">
        <name>Mg(2+)</name>
        <dbReference type="ChEBI" id="CHEBI:18420"/>
    </cofactor>
</comment>
<evidence type="ECO:0000313" key="15">
    <source>
        <dbReference type="Proteomes" id="UP000237144"/>
    </source>
</evidence>
<evidence type="ECO:0000256" key="13">
    <source>
        <dbReference type="SAM" id="MobiDB-lite"/>
    </source>
</evidence>
<dbReference type="OrthoDB" id="2154311at2759"/>
<keyword evidence="7" id="KW-0479">Metal-binding</keyword>
<accession>A0A2S5B645</accession>
<reference evidence="14 15" key="1">
    <citation type="journal article" date="2018" name="Front. Microbiol.">
        <title>Prospects for Fungal Bioremediation of Acidic Radioactive Waste Sites: Characterization and Genome Sequence of Rhodotorula taiwanensis MD1149.</title>
        <authorList>
            <person name="Tkavc R."/>
            <person name="Matrosova V.Y."/>
            <person name="Grichenko O.E."/>
            <person name="Gostincar C."/>
            <person name="Volpe R.P."/>
            <person name="Klimenkova P."/>
            <person name="Gaidamakova E.K."/>
            <person name="Zhou C.E."/>
            <person name="Stewart B.J."/>
            <person name="Lyman M.G."/>
            <person name="Malfatti S.A."/>
            <person name="Rubinfeld B."/>
            <person name="Courtot M."/>
            <person name="Singh J."/>
            <person name="Dalgard C.L."/>
            <person name="Hamilton T."/>
            <person name="Frey K.G."/>
            <person name="Gunde-Cimerman N."/>
            <person name="Dugan L."/>
            <person name="Daly M.J."/>
        </authorList>
    </citation>
    <scope>NUCLEOTIDE SEQUENCE [LARGE SCALE GENOMIC DNA]</scope>
    <source>
        <strain evidence="14 15">MD1149</strain>
    </source>
</reference>
<dbReference type="Gene3D" id="3.40.50.150">
    <property type="entry name" value="Vaccinia Virus protein VP39"/>
    <property type="match status" value="1"/>
</dbReference>
<keyword evidence="8" id="KW-0460">Magnesium</keyword>
<evidence type="ECO:0000256" key="12">
    <source>
        <dbReference type="ARBA" id="ARBA00048418"/>
    </source>
</evidence>
<dbReference type="SUPFAM" id="SSF53335">
    <property type="entry name" value="S-adenosyl-L-methionine-dependent methyltransferases"/>
    <property type="match status" value="1"/>
</dbReference>
<proteinExistence type="inferred from homology"/>
<dbReference type="EMBL" id="PJQD01000055">
    <property type="protein sequence ID" value="POY72252.1"/>
    <property type="molecule type" value="Genomic_DNA"/>
</dbReference>
<feature type="compositionally biased region" description="Polar residues" evidence="13">
    <location>
        <begin position="1"/>
        <end position="14"/>
    </location>
</feature>
<feature type="region of interest" description="Disordered" evidence="13">
    <location>
        <begin position="526"/>
        <end position="549"/>
    </location>
</feature>
<evidence type="ECO:0000256" key="11">
    <source>
        <dbReference type="ARBA" id="ARBA00035025"/>
    </source>
</evidence>
<evidence type="ECO:0000256" key="8">
    <source>
        <dbReference type="ARBA" id="ARBA00022842"/>
    </source>
</evidence>
<feature type="compositionally biased region" description="Acidic residues" evidence="13">
    <location>
        <begin position="610"/>
        <end position="620"/>
    </location>
</feature>
<organism evidence="14 15">
    <name type="scientific">Rhodotorula taiwanensis</name>
    <dbReference type="NCBI Taxonomy" id="741276"/>
    <lineage>
        <taxon>Eukaryota</taxon>
        <taxon>Fungi</taxon>
        <taxon>Dikarya</taxon>
        <taxon>Basidiomycota</taxon>
        <taxon>Pucciniomycotina</taxon>
        <taxon>Microbotryomycetes</taxon>
        <taxon>Sporidiobolales</taxon>
        <taxon>Sporidiobolaceae</taxon>
        <taxon>Rhodotorula</taxon>
    </lineage>
</organism>
<dbReference type="AlphaFoldDB" id="A0A2S5B645"/>
<keyword evidence="6" id="KW-0949">S-adenosyl-L-methionine</keyword>
<keyword evidence="4" id="KW-0489">Methyltransferase</keyword>
<dbReference type="Proteomes" id="UP000237144">
    <property type="component" value="Unassembled WGS sequence"/>
</dbReference>
<evidence type="ECO:0000256" key="5">
    <source>
        <dbReference type="ARBA" id="ARBA00022679"/>
    </source>
</evidence>
<dbReference type="GO" id="GO:0046872">
    <property type="term" value="F:metal ion binding"/>
    <property type="evidence" value="ECO:0007669"/>
    <property type="project" value="UniProtKB-KW"/>
</dbReference>
<comment type="caution">
    <text evidence="14">The sequence shown here is derived from an EMBL/GenBank/DDBJ whole genome shotgun (WGS) entry which is preliminary data.</text>
</comment>
<dbReference type="PANTHER" id="PTHR21404">
    <property type="entry name" value="HEN1"/>
    <property type="match status" value="1"/>
</dbReference>
<evidence type="ECO:0000256" key="3">
    <source>
        <dbReference type="ARBA" id="ARBA00021330"/>
    </source>
</evidence>
<keyword evidence="10" id="KW-0943">RNA-mediated gene silencing</keyword>
<dbReference type="GO" id="GO:0001510">
    <property type="term" value="P:RNA methylation"/>
    <property type="evidence" value="ECO:0007669"/>
    <property type="project" value="InterPro"/>
</dbReference>
<feature type="region of interest" description="Disordered" evidence="13">
    <location>
        <begin position="281"/>
        <end position="316"/>
    </location>
</feature>
<evidence type="ECO:0000256" key="2">
    <source>
        <dbReference type="ARBA" id="ARBA00009026"/>
    </source>
</evidence>
<keyword evidence="15" id="KW-1185">Reference proteome</keyword>
<dbReference type="GO" id="GO:0003723">
    <property type="term" value="F:RNA binding"/>
    <property type="evidence" value="ECO:0007669"/>
    <property type="project" value="UniProtKB-KW"/>
</dbReference>
<evidence type="ECO:0000313" key="14">
    <source>
        <dbReference type="EMBL" id="POY72252.1"/>
    </source>
</evidence>
<feature type="compositionally biased region" description="Polar residues" evidence="13">
    <location>
        <begin position="425"/>
        <end position="434"/>
    </location>
</feature>
<dbReference type="EC" id="2.1.1.386" evidence="11"/>
<feature type="region of interest" description="Disordered" evidence="13">
    <location>
        <begin position="404"/>
        <end position="439"/>
    </location>
</feature>
<dbReference type="InterPro" id="IPR029063">
    <property type="entry name" value="SAM-dependent_MTases_sf"/>
</dbReference>
<sequence length="703" mass="76814">MDDQPETSQQSEVTESAAPVQGPLPPPGFTSHSLTSHRHHQVAAGSDDGQDDYDDAYGTAAPGDPTRDQQRGPSFFPPLWLARRLACLQRLKAENIRTVADLGCGKGAVLAMLVHPAWHRDDFPELYPPLPDDDVAATESQALRGEEEEHAATQQSYVDKVRVLRRVQRLRPEDNELHLSRVIGVDLDPEECKLAKKVIHPARSSSQIQRDPRWEDLHVELYEGGIEVFNDALQEVEAIILTEVVEHISEPALAKLPSVLFDLYSPRLVIVTTPNHAFNPYFPASKRPSEGTDDSPEREEGGHLFPDPTGRTNRVFRDPTHTLEWTPEEFRSWCDELLATHASEYKVTIGGVGSLKGYYRSSEIPFPPPSLDLHPALADHPACTSVPSDPEHFYATQMAVFERQYSGEAERSPRSARPTPLPFFSPSSAPTSLPVSPDSAVAALPPLAPKQHRLVYAGLHHADPSTRHEPASPVDVLDAVEAVFLSARTGDELSLKDLWRIGGDGEIGLTGLAQGQVGRIVDALVGGSTLSPPPPPVAAEDEKEDGEREADRFVLSVDPGQAGMAALRVRWPDYDAGVHARLVQVEQDASTSFDDTGDGRDGRLLPDSTDRDEELADWTNEEGVLALDDGPTEQSASMSSEQPAPIEPPVTWDQQTPTVYGPVPPPPPAPSARASWTEPLDSQAEGSDSKAAPALMEWDEDEW</sequence>
<name>A0A2S5B645_9BASI</name>
<dbReference type="PANTHER" id="PTHR21404:SF3">
    <property type="entry name" value="SMALL RNA 2'-O-METHYLTRANSFERASE"/>
    <property type="match status" value="1"/>
</dbReference>
<dbReference type="GO" id="GO:0005634">
    <property type="term" value="C:nucleus"/>
    <property type="evidence" value="ECO:0007669"/>
    <property type="project" value="TreeGrafter"/>
</dbReference>
<keyword evidence="9" id="KW-0694">RNA-binding</keyword>
<dbReference type="GO" id="GO:0090486">
    <property type="term" value="F:small RNA 2'-O-methyltransferase activity"/>
    <property type="evidence" value="ECO:0007669"/>
    <property type="project" value="UniProtKB-EC"/>
</dbReference>
<dbReference type="GO" id="GO:0005737">
    <property type="term" value="C:cytoplasm"/>
    <property type="evidence" value="ECO:0007669"/>
    <property type="project" value="TreeGrafter"/>
</dbReference>